<dbReference type="InterPro" id="IPR010105">
    <property type="entry name" value="TonB_sidphr_rcpt"/>
</dbReference>
<keyword evidence="9" id="KW-0862">Zinc</keyword>
<dbReference type="PANTHER" id="PTHR32552">
    <property type="entry name" value="FERRICHROME IRON RECEPTOR-RELATED"/>
    <property type="match status" value="1"/>
</dbReference>
<name>A0A1S8DHY5_9GAMM</name>
<evidence type="ECO:0000256" key="6">
    <source>
        <dbReference type="ARBA" id="ARBA00022596"/>
    </source>
</evidence>
<evidence type="ECO:0000256" key="17">
    <source>
        <dbReference type="ARBA" id="ARBA00056786"/>
    </source>
</evidence>
<keyword evidence="9" id="KW-0864">Zinc transport</keyword>
<keyword evidence="8" id="KW-0732">Signal</keyword>
<evidence type="ECO:0000256" key="15">
    <source>
        <dbReference type="ARBA" id="ARBA00023170"/>
    </source>
</evidence>
<keyword evidence="6" id="KW-0533">Nickel</keyword>
<dbReference type="Pfam" id="PF00593">
    <property type="entry name" value="TonB_dep_Rec_b-barrel"/>
    <property type="match status" value="1"/>
</dbReference>
<dbReference type="SUPFAM" id="SSF56935">
    <property type="entry name" value="Porins"/>
    <property type="match status" value="1"/>
</dbReference>
<reference evidence="22 23" key="1">
    <citation type="submission" date="2017-01" db="EMBL/GenBank/DDBJ databases">
        <title>Draft genome sequence of Pseudomonas pachastrellae type strain CCUG 46540T from a deep sea.</title>
        <authorList>
            <person name="Gomila M."/>
            <person name="Mulet M."/>
            <person name="Lalucat J."/>
            <person name="Garcia-Valdes E."/>
        </authorList>
    </citation>
    <scope>NUCLEOTIDE SEQUENCE [LARGE SCALE GENOMIC DNA]</scope>
    <source>
        <strain evidence="22 23">CCUG 46540</strain>
    </source>
</reference>
<keyword evidence="14 19" id="KW-0472">Membrane</keyword>
<sequence>MGGSRVFYRDNHSLRLKGVLEMAGFSLSAARMQRARIAPLALAIGLSSVAAPLVQAADAGAPITQHYQVPAGDLAGALTGFARQAGVSVQFDAAQLANLRAPQIAGEYSVAAGFALLLSGTGLQAVEQGQGVYIVVPADSGADSAMLGVLLVTGERVAADPTAPVGGVVARSSLSATKTGTDLLATPQAVSVVTREEIEARGAGDLAQALQYTPGVVSQYGNTDMRHDWFMVRGFNPGRFMDGLRLPFGVLGYAQPRIDPFLLERVEVLKGPGSVLYGQSTPGGLLNMVSKRPTERTQGEVHVEYGSHEHREAGLDLGGPLDEQGRVRYRMVALLRNADSQVDHVGEERQLLAPSLSLQLGENTELTLLAHYQKIDADGGGAPPALPAQGTLYGGAPWGKLGPDTFIGEPGYDQFTNEQMFLGYELEHRLNEVWTLRQNLRLARVDTDTQRVQGAALAGNDLVRYAWAFPEDSDSLTLDNQALASFRLGQADHKVLLGLDYQLERGTYDEHFDGLNVSPIDLGTLAYTGDAVKPPLTTRREQDRYQVGAYLQDEIAINGFTLHLAGRYDLADADNTTRNIVAGSKTSVDQRDEAFSGRIGLVYEFDNGLAPYVSYSESFLPTSGTDAGGNALEPTEGKQYELGLRFQPLDGNSLWTLSAYELTQQNVLTRDLLTNERSQTGEVRMRGVELEAKVELTQGLQALASYTLADSEITRDGNPAIKGNEQPFVPNKQGSLWLAYGVEQGLLRGLGLGGGARYIGESYGETANLYETDSVTLFDASVSYDVAKAMGSDNGVTLQLSANNLTDREYISTCISALGCYWGEGRSVTGSVTYNW</sequence>
<dbReference type="GO" id="GO:0015344">
    <property type="term" value="F:siderophore uptake transmembrane transporter activity"/>
    <property type="evidence" value="ECO:0007669"/>
    <property type="project" value="TreeGrafter"/>
</dbReference>
<evidence type="ECO:0000313" key="23">
    <source>
        <dbReference type="Proteomes" id="UP000242847"/>
    </source>
</evidence>
<keyword evidence="13" id="KW-0921">Nickel transport</keyword>
<dbReference type="EMBL" id="MUBC01000013">
    <property type="protein sequence ID" value="ONM44469.1"/>
    <property type="molecule type" value="Genomic_DNA"/>
</dbReference>
<dbReference type="GO" id="GO:0006829">
    <property type="term" value="P:zinc ion transport"/>
    <property type="evidence" value="ECO:0007669"/>
    <property type="project" value="UniProtKB-KW"/>
</dbReference>
<dbReference type="Pfam" id="PF07715">
    <property type="entry name" value="Plug"/>
    <property type="match status" value="1"/>
</dbReference>
<evidence type="ECO:0000256" key="7">
    <source>
        <dbReference type="ARBA" id="ARBA00022692"/>
    </source>
</evidence>
<evidence type="ECO:0000256" key="16">
    <source>
        <dbReference type="ARBA" id="ARBA00023237"/>
    </source>
</evidence>
<accession>A0A1S8DHY5</accession>
<dbReference type="CDD" id="cd01347">
    <property type="entry name" value="ligand_gated_channel"/>
    <property type="match status" value="1"/>
</dbReference>
<comment type="similarity">
    <text evidence="2 19 20">Belongs to the TonB-dependent receptor family.</text>
</comment>
<dbReference type="PANTHER" id="PTHR32552:SF68">
    <property type="entry name" value="FERRICHROME OUTER MEMBRANE TRANSPORTER_PHAGE RECEPTOR"/>
    <property type="match status" value="1"/>
</dbReference>
<evidence type="ECO:0000256" key="8">
    <source>
        <dbReference type="ARBA" id="ARBA00022729"/>
    </source>
</evidence>
<keyword evidence="5" id="KW-0410">Iron transport</keyword>
<dbReference type="InterPro" id="IPR000531">
    <property type="entry name" value="Beta-barrel_TonB"/>
</dbReference>
<dbReference type="Gene3D" id="3.55.50.30">
    <property type="match status" value="1"/>
</dbReference>
<evidence type="ECO:0000256" key="20">
    <source>
        <dbReference type="RuleBase" id="RU003357"/>
    </source>
</evidence>
<protein>
    <recommendedName>
        <fullName evidence="18">Metal-pseudopaline receptor CntO</fullName>
    </recommendedName>
</protein>
<gene>
    <name evidence="22" type="ORF">BXT89_07745</name>
</gene>
<evidence type="ECO:0000256" key="2">
    <source>
        <dbReference type="ARBA" id="ARBA00009810"/>
    </source>
</evidence>
<keyword evidence="16 19" id="KW-0998">Cell outer membrane</keyword>
<evidence type="ECO:0000259" key="21">
    <source>
        <dbReference type="SMART" id="SM00965"/>
    </source>
</evidence>
<dbReference type="InterPro" id="IPR011662">
    <property type="entry name" value="Secretin/TonB_short_N"/>
</dbReference>
<proteinExistence type="inferred from homology"/>
<keyword evidence="11" id="KW-0406">Ion transport</keyword>
<evidence type="ECO:0000256" key="18">
    <source>
        <dbReference type="ARBA" id="ARBA00072467"/>
    </source>
</evidence>
<dbReference type="NCBIfam" id="TIGR01783">
    <property type="entry name" value="TonB-siderophor"/>
    <property type="match status" value="1"/>
</dbReference>
<dbReference type="Gene3D" id="2.40.170.20">
    <property type="entry name" value="TonB-dependent receptor, beta-barrel domain"/>
    <property type="match status" value="1"/>
</dbReference>
<keyword evidence="7 19" id="KW-0812">Transmembrane</keyword>
<keyword evidence="4 19" id="KW-1134">Transmembrane beta strand</keyword>
<comment type="function">
    <text evidence="17">Transports the metallophore pseudopaline, which is involved in the acquisition of nickel and zinc, and thus enables bacterial growth inside the host, where metal access is limited. Is probably involved in the import of pseudopaline-metal complexes.</text>
</comment>
<dbReference type="AlphaFoldDB" id="A0A1S8DHY5"/>
<dbReference type="GO" id="GO:0015675">
    <property type="term" value="P:nickel cation transport"/>
    <property type="evidence" value="ECO:0007669"/>
    <property type="project" value="UniProtKB-KW"/>
</dbReference>
<dbReference type="PROSITE" id="PS52016">
    <property type="entry name" value="TONB_DEPENDENT_REC_3"/>
    <property type="match status" value="1"/>
</dbReference>
<dbReference type="InterPro" id="IPR036942">
    <property type="entry name" value="Beta-barrel_TonB_sf"/>
</dbReference>
<dbReference type="InterPro" id="IPR012910">
    <property type="entry name" value="Plug_dom"/>
</dbReference>
<evidence type="ECO:0000256" key="13">
    <source>
        <dbReference type="ARBA" id="ARBA00023112"/>
    </source>
</evidence>
<dbReference type="SMART" id="SM00965">
    <property type="entry name" value="STN"/>
    <property type="match status" value="1"/>
</dbReference>
<keyword evidence="10" id="KW-0408">Iron</keyword>
<evidence type="ECO:0000313" key="22">
    <source>
        <dbReference type="EMBL" id="ONM44469.1"/>
    </source>
</evidence>
<evidence type="ECO:0000256" key="4">
    <source>
        <dbReference type="ARBA" id="ARBA00022452"/>
    </source>
</evidence>
<dbReference type="GO" id="GO:0038023">
    <property type="term" value="F:signaling receptor activity"/>
    <property type="evidence" value="ECO:0007669"/>
    <property type="project" value="InterPro"/>
</dbReference>
<evidence type="ECO:0000256" key="19">
    <source>
        <dbReference type="PROSITE-ProRule" id="PRU01360"/>
    </source>
</evidence>
<keyword evidence="23" id="KW-1185">Reference proteome</keyword>
<keyword evidence="3 19" id="KW-0813">Transport</keyword>
<dbReference type="InterPro" id="IPR037066">
    <property type="entry name" value="Plug_dom_sf"/>
</dbReference>
<dbReference type="Pfam" id="PF07660">
    <property type="entry name" value="STN"/>
    <property type="match status" value="1"/>
</dbReference>
<dbReference type="InterPro" id="IPR039426">
    <property type="entry name" value="TonB-dep_rcpt-like"/>
</dbReference>
<evidence type="ECO:0000256" key="12">
    <source>
        <dbReference type="ARBA" id="ARBA00023077"/>
    </source>
</evidence>
<keyword evidence="15" id="KW-0675">Receptor</keyword>
<evidence type="ECO:0000256" key="9">
    <source>
        <dbReference type="ARBA" id="ARBA00022906"/>
    </source>
</evidence>
<evidence type="ECO:0000256" key="5">
    <source>
        <dbReference type="ARBA" id="ARBA00022496"/>
    </source>
</evidence>
<evidence type="ECO:0000256" key="14">
    <source>
        <dbReference type="ARBA" id="ARBA00023136"/>
    </source>
</evidence>
<feature type="domain" description="Secretin/TonB short N-terminal" evidence="21">
    <location>
        <begin position="87"/>
        <end position="138"/>
    </location>
</feature>
<dbReference type="FunFam" id="2.170.130.10:FF:000001">
    <property type="entry name" value="Catecholate siderophore TonB-dependent receptor"/>
    <property type="match status" value="1"/>
</dbReference>
<organism evidence="22 23">
    <name type="scientific">Halopseudomonas pachastrellae</name>
    <dbReference type="NCBI Taxonomy" id="254161"/>
    <lineage>
        <taxon>Bacteria</taxon>
        <taxon>Pseudomonadati</taxon>
        <taxon>Pseudomonadota</taxon>
        <taxon>Gammaproteobacteria</taxon>
        <taxon>Pseudomonadales</taxon>
        <taxon>Pseudomonadaceae</taxon>
        <taxon>Halopseudomonas</taxon>
    </lineage>
</organism>
<evidence type="ECO:0000256" key="10">
    <source>
        <dbReference type="ARBA" id="ARBA00023004"/>
    </source>
</evidence>
<dbReference type="Gene3D" id="2.170.130.10">
    <property type="entry name" value="TonB-dependent receptor, plug domain"/>
    <property type="match status" value="1"/>
</dbReference>
<evidence type="ECO:0000256" key="11">
    <source>
        <dbReference type="ARBA" id="ARBA00023065"/>
    </source>
</evidence>
<dbReference type="FunFam" id="2.40.170.20:FF:000005">
    <property type="entry name" value="TonB-dependent siderophore receptor"/>
    <property type="match status" value="1"/>
</dbReference>
<dbReference type="GO" id="GO:0009279">
    <property type="term" value="C:cell outer membrane"/>
    <property type="evidence" value="ECO:0007669"/>
    <property type="project" value="UniProtKB-SubCell"/>
</dbReference>
<evidence type="ECO:0000256" key="3">
    <source>
        <dbReference type="ARBA" id="ARBA00022448"/>
    </source>
</evidence>
<evidence type="ECO:0000256" key="1">
    <source>
        <dbReference type="ARBA" id="ARBA00004571"/>
    </source>
</evidence>
<dbReference type="STRING" id="254161.SAMN05216256_12115"/>
<dbReference type="GO" id="GO:0015891">
    <property type="term" value="P:siderophore transport"/>
    <property type="evidence" value="ECO:0007669"/>
    <property type="project" value="InterPro"/>
</dbReference>
<keyword evidence="12 20" id="KW-0798">TonB box</keyword>
<comment type="caution">
    <text evidence="22">The sequence shown here is derived from an EMBL/GenBank/DDBJ whole genome shotgun (WGS) entry which is preliminary data.</text>
</comment>
<dbReference type="Proteomes" id="UP000242847">
    <property type="component" value="Unassembled WGS sequence"/>
</dbReference>
<comment type="subcellular location">
    <subcellularLocation>
        <location evidence="1 19">Cell outer membrane</location>
        <topology evidence="1 19">Multi-pass membrane protein</topology>
    </subcellularLocation>
</comment>